<dbReference type="InterPro" id="IPR011460">
    <property type="entry name" value="Lcl_C"/>
</dbReference>
<dbReference type="Pfam" id="PF22352">
    <property type="entry name" value="K319L-like_PKD"/>
    <property type="match status" value="2"/>
</dbReference>
<dbReference type="Gene3D" id="2.60.40.10">
    <property type="entry name" value="Immunoglobulins"/>
    <property type="match status" value="2"/>
</dbReference>
<keyword evidence="4" id="KW-1185">Reference proteome</keyword>
<keyword evidence="1" id="KW-0732">Signal</keyword>
<reference evidence="4" key="1">
    <citation type="submission" date="2023-09" db="EMBL/GenBank/DDBJ databases">
        <authorList>
            <person name="Li S."/>
            <person name="Li X."/>
            <person name="Zhang C."/>
            <person name="Zhao Z."/>
        </authorList>
    </citation>
    <scope>NUCLEOTIDE SEQUENCE [LARGE SCALE GENOMIC DNA]</scope>
    <source>
        <strain evidence="4">SQ345</strain>
    </source>
</reference>
<sequence>MKYTINKIKLLIKTALLFSLFSCGGGGGSSEPEEDTQPVKSVNQFPVVDAGSDVHGYESSILTLNASASDQDGFISHYQWRQTEGVSVNIIDPQSPMASIELPSVDEQQVLTFEITVTDNEKAIVSDSVNVVVIPVIEPLTVEIISKGSVIEGGEISLQAKINSADEQQLTFLWQQLSGETVELVNATEQVMTFTAPSVTQLSHLTFQVNVSDNNNNQTLADVSIAVTNIPELNITGLSNDTGIDTCSDESSTELDCSNEVFAGQDGTHGRDISHHDNSNGHAGFDFTKISADGSELSTDANEWSCVRDNVTGFIWEVKTVDGGLQDNQHTYSWFENDQGFENGQPNLGVCSGSDCDTSSYVQAINQQGLCGANDWQVPTIRQLHGLIDYSRNQFGVATSFEYFPNTLASEYWSSTLFSTPLWGWSLNFYDATMKQTLQQAPKNLRLIRSRSSN</sequence>
<feature type="chain" id="PRO_5047274282" evidence="1">
    <location>
        <begin position="25"/>
        <end position="454"/>
    </location>
</feature>
<dbReference type="RefSeq" id="WP_348386271.1">
    <property type="nucleotide sequence ID" value="NZ_CP134146.1"/>
</dbReference>
<dbReference type="InterPro" id="IPR029865">
    <property type="entry name" value="KIAA0319-like"/>
</dbReference>
<feature type="signal peptide" evidence="1">
    <location>
        <begin position="1"/>
        <end position="24"/>
    </location>
</feature>
<evidence type="ECO:0000256" key="1">
    <source>
        <dbReference type="SAM" id="SignalP"/>
    </source>
</evidence>
<organism evidence="3 4">
    <name type="scientific">Thalassotalea nanhaiensis</name>
    <dbReference type="NCBI Taxonomy" id="3065648"/>
    <lineage>
        <taxon>Bacteria</taxon>
        <taxon>Pseudomonadati</taxon>
        <taxon>Pseudomonadota</taxon>
        <taxon>Gammaproteobacteria</taxon>
        <taxon>Alteromonadales</taxon>
        <taxon>Colwelliaceae</taxon>
        <taxon>Thalassotalea</taxon>
    </lineage>
</organism>
<protein>
    <submittedName>
        <fullName evidence="3">DUF1566 domain-containing protein</fullName>
    </submittedName>
</protein>
<dbReference type="EMBL" id="CP134146">
    <property type="protein sequence ID" value="WNC67107.1"/>
    <property type="molecule type" value="Genomic_DNA"/>
</dbReference>
<evidence type="ECO:0000313" key="3">
    <source>
        <dbReference type="EMBL" id="WNC67107.1"/>
    </source>
</evidence>
<proteinExistence type="predicted"/>
<evidence type="ECO:0000259" key="2">
    <source>
        <dbReference type="Pfam" id="PF07603"/>
    </source>
</evidence>
<feature type="domain" description="Lcl C-terminal" evidence="2">
    <location>
        <begin position="306"/>
        <end position="449"/>
    </location>
</feature>
<dbReference type="Pfam" id="PF07603">
    <property type="entry name" value="Lcl_C"/>
    <property type="match status" value="1"/>
</dbReference>
<evidence type="ECO:0000313" key="4">
    <source>
        <dbReference type="Proteomes" id="UP001248581"/>
    </source>
</evidence>
<name>A0ABY9TE95_9GAMM</name>
<dbReference type="PANTHER" id="PTHR46182:SF2">
    <property type="entry name" value="FI19480P1"/>
    <property type="match status" value="1"/>
</dbReference>
<dbReference type="Proteomes" id="UP001248581">
    <property type="component" value="Chromosome"/>
</dbReference>
<gene>
    <name evidence="3" type="ORF">RI845_11285</name>
</gene>
<dbReference type="PANTHER" id="PTHR46182">
    <property type="entry name" value="FI19480P1"/>
    <property type="match status" value="1"/>
</dbReference>
<dbReference type="InterPro" id="IPR013783">
    <property type="entry name" value="Ig-like_fold"/>
</dbReference>
<accession>A0ABY9TE95</accession>